<evidence type="ECO:0000256" key="1">
    <source>
        <dbReference type="SAM" id="Phobius"/>
    </source>
</evidence>
<evidence type="ECO:0000313" key="2">
    <source>
        <dbReference type="EMBL" id="SMX24716.1"/>
    </source>
</evidence>
<accession>A0A238J223</accession>
<sequence>MNETASDDQKTEDILSVLPASAGRRWMGIIVFFALGVLLLWLGIANSPSFGWRIGFIVFGVAALWGADVMRRSTADEIVLTREVLRTRSGRVLTRVDNVDKVERGAFAFKPSQGFLVRLKTPTEPGWAPGLWWARGTYVGIGGVVSGGQAKAMAEILTAASLNMLPSYDDD</sequence>
<feature type="transmembrane region" description="Helical" evidence="1">
    <location>
        <begin position="26"/>
        <end position="44"/>
    </location>
</feature>
<dbReference type="EMBL" id="FXXQ01000010">
    <property type="protein sequence ID" value="SMX24716.1"/>
    <property type="molecule type" value="Genomic_DNA"/>
</dbReference>
<keyword evidence="1" id="KW-1133">Transmembrane helix</keyword>
<keyword evidence="1" id="KW-0472">Membrane</keyword>
<name>A0A238J223_9RHOB</name>
<gene>
    <name evidence="2" type="ORF">BOA8489_02843</name>
</gene>
<reference evidence="2 3" key="1">
    <citation type="submission" date="2017-05" db="EMBL/GenBank/DDBJ databases">
        <authorList>
            <person name="Song R."/>
            <person name="Chenine A.L."/>
            <person name="Ruprecht R.M."/>
        </authorList>
    </citation>
    <scope>NUCLEOTIDE SEQUENCE [LARGE SCALE GENOMIC DNA]</scope>
    <source>
        <strain evidence="2 3">CECT 8489</strain>
    </source>
</reference>
<organism evidence="2 3">
    <name type="scientific">Boseongicola aestuarii</name>
    <dbReference type="NCBI Taxonomy" id="1470561"/>
    <lineage>
        <taxon>Bacteria</taxon>
        <taxon>Pseudomonadati</taxon>
        <taxon>Pseudomonadota</taxon>
        <taxon>Alphaproteobacteria</taxon>
        <taxon>Rhodobacterales</taxon>
        <taxon>Paracoccaceae</taxon>
        <taxon>Boseongicola</taxon>
    </lineage>
</organism>
<dbReference type="RefSeq" id="WP_093974871.1">
    <property type="nucleotide sequence ID" value="NZ_FXXQ01000010.1"/>
</dbReference>
<keyword evidence="3" id="KW-1185">Reference proteome</keyword>
<dbReference type="Proteomes" id="UP000201838">
    <property type="component" value="Unassembled WGS sequence"/>
</dbReference>
<dbReference type="AlphaFoldDB" id="A0A238J223"/>
<proteinExistence type="predicted"/>
<keyword evidence="1" id="KW-0812">Transmembrane</keyword>
<protein>
    <submittedName>
        <fullName evidence="2">Uncharacterized protein</fullName>
    </submittedName>
</protein>
<dbReference type="OrthoDB" id="7862519at2"/>
<evidence type="ECO:0000313" key="3">
    <source>
        <dbReference type="Proteomes" id="UP000201838"/>
    </source>
</evidence>
<feature type="transmembrane region" description="Helical" evidence="1">
    <location>
        <begin position="50"/>
        <end position="67"/>
    </location>
</feature>